<name>K1K0E9_9BURK</name>
<proteinExistence type="predicted"/>
<dbReference type="OrthoDB" id="9157528at2"/>
<dbReference type="eggNOG" id="COG3468">
    <property type="taxonomic scope" value="Bacteria"/>
</dbReference>
<dbReference type="InterPro" id="IPR006315">
    <property type="entry name" value="OM_autotransptr_brl_dom"/>
</dbReference>
<dbReference type="SUPFAM" id="SSF103515">
    <property type="entry name" value="Autotransporter"/>
    <property type="match status" value="1"/>
</dbReference>
<dbReference type="RefSeq" id="WP_005433078.1">
    <property type="nucleotide sequence ID" value="NZ_JH815513.1"/>
</dbReference>
<reference evidence="2 3" key="1">
    <citation type="submission" date="2012-05" db="EMBL/GenBank/DDBJ databases">
        <title>The Genome Sequence of Sutterella wadsworthensis 2_1_59BFAA.</title>
        <authorList>
            <consortium name="The Broad Institute Genome Sequencing Platform"/>
            <person name="Earl A."/>
            <person name="Ward D."/>
            <person name="Feldgarden M."/>
            <person name="Gevers D."/>
            <person name="Daigneault M."/>
            <person name="Strauss J."/>
            <person name="Allen-Vercoe E."/>
            <person name="Walker B."/>
            <person name="Young S.K."/>
            <person name="Zeng Q."/>
            <person name="Gargeya S."/>
            <person name="Fitzgerald M."/>
            <person name="Haas B."/>
            <person name="Abouelleil A."/>
            <person name="Alvarado L."/>
            <person name="Arachchi H.M."/>
            <person name="Berlin A.M."/>
            <person name="Chapman S.B."/>
            <person name="Goldberg J."/>
            <person name="Griggs A."/>
            <person name="Gujja S."/>
            <person name="Hansen M."/>
            <person name="Howarth C."/>
            <person name="Imamovic A."/>
            <person name="Larimer J."/>
            <person name="McCowen C."/>
            <person name="Montmayeur A."/>
            <person name="Murphy C."/>
            <person name="Neiman D."/>
            <person name="Pearson M."/>
            <person name="Priest M."/>
            <person name="Roberts A."/>
            <person name="Saif S."/>
            <person name="Shea T."/>
            <person name="Sisk P."/>
            <person name="Sykes S."/>
            <person name="Wortman J."/>
            <person name="Nusbaum C."/>
            <person name="Birren B."/>
        </authorList>
    </citation>
    <scope>NUCLEOTIDE SEQUENCE [LARGE SCALE GENOMIC DNA]</scope>
    <source>
        <strain evidence="2 3">2_1_59BFAA</strain>
    </source>
</reference>
<dbReference type="PROSITE" id="PS51208">
    <property type="entry name" value="AUTOTRANSPORTER"/>
    <property type="match status" value="1"/>
</dbReference>
<keyword evidence="3" id="KW-1185">Reference proteome</keyword>
<sequence length="684" mass="72499">MSNKGNLTVLGETTVNGNFVNENKFVGSNLTVKGDFKNSQKADFHVKALTISHPAWAGASSYELQGTIKADEKIVFNVGTFEAVEIGAALSTKKLEIQSGTAPTAPIIASNDALSNVGEILIQTEGVKTGLIVKEGVDVDFGKPLTMAGEGDARIQIREDASFTVDTLTSSAKNAKLQIDNPSGSLTARTIDVQKGSMNLEVLKQVVKTRAASASSAEQATFNLGTVNVADGARFSASVYDDAQPDIKINGIDGNLNINLGSNAVADLGGVKNNNWRSDKIQINADAITVSVNDLENPGNVFLTEQGTDLTKTTVKVVADGSLNSGDSKADLEKLAGVVALTSNTGDKDESGADVPAAKKEAAGTKLEIGEGMYGGAASAVVGSDGALSEVAVKTNSVMSNVLDLTSGVTLSVNRMLMNDVRKRMGDLRSSAGTHGFWARYDGGRLSGDHSFKNDFSTIQVGADTVPVPDAPRFGVAFAYTTSDADMNRGSADMDAFSLAFYGTKMYDNGAFFDVIARMASVDADVTIDGNKKGAMDNVAVSLSSELGWRFEVTDQFYVEPQAEVTYTYVNSENLKLSDGTSYKFDSVTSLIGRAGMAVGFKCPKNLGDVYIRASAVHEFMGDETVRGGVSKYEIDGKKTWIEYGLGANFNVNDNTYVWADVERTDGGLFDEDWRATVGVRFAF</sequence>
<dbReference type="Pfam" id="PF03797">
    <property type="entry name" value="Autotransporter"/>
    <property type="match status" value="1"/>
</dbReference>
<evidence type="ECO:0000259" key="1">
    <source>
        <dbReference type="PROSITE" id="PS51208"/>
    </source>
</evidence>
<dbReference type="STRING" id="742823.HMPREF9465_00103"/>
<comment type="caution">
    <text evidence="2">The sequence shown here is derived from an EMBL/GenBank/DDBJ whole genome shotgun (WGS) entry which is preliminary data.</text>
</comment>
<gene>
    <name evidence="2" type="ORF">HMPREF9465_00103</name>
</gene>
<evidence type="ECO:0000313" key="2">
    <source>
        <dbReference type="EMBL" id="EKB32298.1"/>
    </source>
</evidence>
<dbReference type="NCBIfam" id="TIGR01414">
    <property type="entry name" value="autotrans_barl"/>
    <property type="match status" value="1"/>
</dbReference>
<protein>
    <submittedName>
        <fullName evidence="2">Outer membrane autotransporter barrel domain-containing protein</fullName>
    </submittedName>
</protein>
<dbReference type="AlphaFoldDB" id="K1K0E9"/>
<dbReference type="Proteomes" id="UP000005835">
    <property type="component" value="Unassembled WGS sequence"/>
</dbReference>
<dbReference type="Gene3D" id="2.40.128.130">
    <property type="entry name" value="Autotransporter beta-domain"/>
    <property type="match status" value="1"/>
</dbReference>
<dbReference type="SMART" id="SM00869">
    <property type="entry name" value="Autotransporter"/>
    <property type="match status" value="1"/>
</dbReference>
<organism evidence="2 3">
    <name type="scientific">Sutterella wadsworthensis 2_1_59BFAA</name>
    <dbReference type="NCBI Taxonomy" id="742823"/>
    <lineage>
        <taxon>Bacteria</taxon>
        <taxon>Pseudomonadati</taxon>
        <taxon>Pseudomonadota</taxon>
        <taxon>Betaproteobacteria</taxon>
        <taxon>Burkholderiales</taxon>
        <taxon>Sutterellaceae</taxon>
        <taxon>Sutterella</taxon>
    </lineage>
</organism>
<dbReference type="InterPro" id="IPR005546">
    <property type="entry name" value="Autotransporte_beta"/>
</dbReference>
<dbReference type="InterPro" id="IPR036709">
    <property type="entry name" value="Autotransporte_beta_dom_sf"/>
</dbReference>
<dbReference type="PATRIC" id="fig|742823.3.peg.105"/>
<evidence type="ECO:0000313" key="3">
    <source>
        <dbReference type="Proteomes" id="UP000005835"/>
    </source>
</evidence>
<dbReference type="GO" id="GO:0019867">
    <property type="term" value="C:outer membrane"/>
    <property type="evidence" value="ECO:0007669"/>
    <property type="project" value="InterPro"/>
</dbReference>
<accession>K1K0E9</accession>
<feature type="domain" description="Autotransporter" evidence="1">
    <location>
        <begin position="430"/>
        <end position="684"/>
    </location>
</feature>
<dbReference type="EMBL" id="ADMG01000005">
    <property type="protein sequence ID" value="EKB32298.1"/>
    <property type="molecule type" value="Genomic_DNA"/>
</dbReference>
<dbReference type="HOGENOM" id="CLU_402196_0_0_4"/>